<keyword evidence="4 7" id="KW-1133">Transmembrane helix</keyword>
<dbReference type="Proteomes" id="UP001066276">
    <property type="component" value="Chromosome 7"/>
</dbReference>
<feature type="transmembrane region" description="Helical" evidence="7">
    <location>
        <begin position="143"/>
        <end position="167"/>
    </location>
</feature>
<name>A0AAV7Q133_PLEWA</name>
<accession>A0AAV7Q133</accession>
<evidence type="ECO:0000313" key="8">
    <source>
        <dbReference type="EMBL" id="KAJ1132438.1"/>
    </source>
</evidence>
<evidence type="ECO:0000256" key="6">
    <source>
        <dbReference type="SAM" id="MobiDB-lite"/>
    </source>
</evidence>
<keyword evidence="3 7" id="KW-0812">Transmembrane</keyword>
<reference evidence="8" key="1">
    <citation type="journal article" date="2022" name="bioRxiv">
        <title>Sequencing and chromosome-scale assembly of the giantPleurodeles waltlgenome.</title>
        <authorList>
            <person name="Brown T."/>
            <person name="Elewa A."/>
            <person name="Iarovenko S."/>
            <person name="Subramanian E."/>
            <person name="Araus A.J."/>
            <person name="Petzold A."/>
            <person name="Susuki M."/>
            <person name="Suzuki K.-i.T."/>
            <person name="Hayashi T."/>
            <person name="Toyoda A."/>
            <person name="Oliveira C."/>
            <person name="Osipova E."/>
            <person name="Leigh N.D."/>
            <person name="Simon A."/>
            <person name="Yun M.H."/>
        </authorList>
    </citation>
    <scope>NUCLEOTIDE SEQUENCE</scope>
    <source>
        <strain evidence="8">20211129_DDA</strain>
        <tissue evidence="8">Liver</tissue>
    </source>
</reference>
<evidence type="ECO:0000256" key="3">
    <source>
        <dbReference type="ARBA" id="ARBA00022692"/>
    </source>
</evidence>
<keyword evidence="5 7" id="KW-0472">Membrane</keyword>
<comment type="similarity">
    <text evidence="2">Belongs to the CD225/Dispanin family.</text>
</comment>
<evidence type="ECO:0000256" key="2">
    <source>
        <dbReference type="ARBA" id="ARBA00006843"/>
    </source>
</evidence>
<comment type="subcellular location">
    <subcellularLocation>
        <location evidence="1">Membrane</location>
    </subcellularLocation>
</comment>
<evidence type="ECO:0000256" key="4">
    <source>
        <dbReference type="ARBA" id="ARBA00022989"/>
    </source>
</evidence>
<comment type="caution">
    <text evidence="8">The sequence shown here is derived from an EMBL/GenBank/DDBJ whole genome shotgun (WGS) entry which is preliminary data.</text>
</comment>
<evidence type="ECO:0000256" key="1">
    <source>
        <dbReference type="ARBA" id="ARBA00004370"/>
    </source>
</evidence>
<dbReference type="GO" id="GO:0016020">
    <property type="term" value="C:membrane"/>
    <property type="evidence" value="ECO:0007669"/>
    <property type="project" value="UniProtKB-SubCell"/>
</dbReference>
<protein>
    <submittedName>
        <fullName evidence="8">Uncharacterized protein</fullName>
    </submittedName>
</protein>
<dbReference type="InterPro" id="IPR007593">
    <property type="entry name" value="CD225/Dispanin_fam"/>
</dbReference>
<evidence type="ECO:0000313" key="9">
    <source>
        <dbReference type="Proteomes" id="UP001066276"/>
    </source>
</evidence>
<feature type="compositionally biased region" description="Basic and acidic residues" evidence="6">
    <location>
        <begin position="15"/>
        <end position="30"/>
    </location>
</feature>
<organism evidence="8 9">
    <name type="scientific">Pleurodeles waltl</name>
    <name type="common">Iberian ribbed newt</name>
    <dbReference type="NCBI Taxonomy" id="8319"/>
    <lineage>
        <taxon>Eukaryota</taxon>
        <taxon>Metazoa</taxon>
        <taxon>Chordata</taxon>
        <taxon>Craniata</taxon>
        <taxon>Vertebrata</taxon>
        <taxon>Euteleostomi</taxon>
        <taxon>Amphibia</taxon>
        <taxon>Batrachia</taxon>
        <taxon>Caudata</taxon>
        <taxon>Salamandroidea</taxon>
        <taxon>Salamandridae</taxon>
        <taxon>Pleurodelinae</taxon>
        <taxon>Pleurodeles</taxon>
    </lineage>
</organism>
<sequence length="188" mass="21030">MDEDGHTLSPGLEKVSADRHDPDTCPREESVLTNPTHLTRVEWVRLPETLTHTPEERDRTYMMDADEPSKGWPSAPAPAPPGIYGAFPPPYYQQPANAFYPNTANIQYSANHPTQNSVHLAGQSLVVTTQPMMIVPRMQVQDYLGYSIFTMLCCFLPVGIAALVFSLQVRRTPGARCWQKDDFPVVES</sequence>
<evidence type="ECO:0000256" key="5">
    <source>
        <dbReference type="ARBA" id="ARBA00023136"/>
    </source>
</evidence>
<proteinExistence type="inferred from homology"/>
<keyword evidence="9" id="KW-1185">Reference proteome</keyword>
<dbReference type="PANTHER" id="PTHR14948:SF44">
    <property type="entry name" value="PROLINE-RICH TRANSMEMBRANE PROTEIN 1-LIKE"/>
    <property type="match status" value="1"/>
</dbReference>
<dbReference type="Pfam" id="PF04505">
    <property type="entry name" value="CD225"/>
    <property type="match status" value="1"/>
</dbReference>
<dbReference type="EMBL" id="JANPWB010000011">
    <property type="protein sequence ID" value="KAJ1132438.1"/>
    <property type="molecule type" value="Genomic_DNA"/>
</dbReference>
<dbReference type="AlphaFoldDB" id="A0AAV7Q133"/>
<dbReference type="PANTHER" id="PTHR14948">
    <property type="entry name" value="NG5"/>
    <property type="match status" value="1"/>
</dbReference>
<gene>
    <name evidence="8" type="ORF">NDU88_010751</name>
</gene>
<feature type="region of interest" description="Disordered" evidence="6">
    <location>
        <begin position="1"/>
        <end position="30"/>
    </location>
</feature>
<evidence type="ECO:0000256" key="7">
    <source>
        <dbReference type="SAM" id="Phobius"/>
    </source>
</evidence>
<dbReference type="InterPro" id="IPR051423">
    <property type="entry name" value="CD225/Dispanin"/>
</dbReference>